<reference evidence="1" key="1">
    <citation type="submission" date="2020-04" db="EMBL/GenBank/DDBJ databases">
        <authorList>
            <person name="Alioto T."/>
            <person name="Alioto T."/>
            <person name="Gomez Garrido J."/>
        </authorList>
    </citation>
    <scope>NUCLEOTIDE SEQUENCE</scope>
    <source>
        <strain evidence="1">A484AB</strain>
    </source>
</reference>
<keyword evidence="2" id="KW-1185">Reference proteome</keyword>
<feature type="non-terminal residue" evidence="1">
    <location>
        <position position="1"/>
    </location>
</feature>
<dbReference type="Proteomes" id="UP001152795">
    <property type="component" value="Unassembled WGS sequence"/>
</dbReference>
<dbReference type="OrthoDB" id="6156876at2759"/>
<comment type="caution">
    <text evidence="1">The sequence shown here is derived from an EMBL/GenBank/DDBJ whole genome shotgun (WGS) entry which is preliminary data.</text>
</comment>
<protein>
    <submittedName>
        <fullName evidence="1">Uncharacterized protein</fullName>
    </submittedName>
</protein>
<evidence type="ECO:0000313" key="2">
    <source>
        <dbReference type="Proteomes" id="UP001152795"/>
    </source>
</evidence>
<dbReference type="AlphaFoldDB" id="A0A6S7HC58"/>
<organism evidence="1 2">
    <name type="scientific">Paramuricea clavata</name>
    <name type="common">Red gorgonian</name>
    <name type="synonym">Violescent sea-whip</name>
    <dbReference type="NCBI Taxonomy" id="317549"/>
    <lineage>
        <taxon>Eukaryota</taxon>
        <taxon>Metazoa</taxon>
        <taxon>Cnidaria</taxon>
        <taxon>Anthozoa</taxon>
        <taxon>Octocorallia</taxon>
        <taxon>Malacalcyonacea</taxon>
        <taxon>Plexauridae</taxon>
        <taxon>Paramuricea</taxon>
    </lineage>
</organism>
<dbReference type="EMBL" id="CACRXK020004192">
    <property type="protein sequence ID" value="CAB4001846.1"/>
    <property type="molecule type" value="Genomic_DNA"/>
</dbReference>
<accession>A0A6S7HC58</accession>
<sequence>SEGPQDLLTSLRHPPTVNISDIPTRLATFVNHIEPSFLIQIMNSGSIPRNNIVGKR</sequence>
<gene>
    <name evidence="1" type="ORF">PACLA_8A043566</name>
</gene>
<name>A0A6S7HC58_PARCT</name>
<evidence type="ECO:0000313" key="1">
    <source>
        <dbReference type="EMBL" id="CAB4001846.1"/>
    </source>
</evidence>
<proteinExistence type="predicted"/>